<protein>
    <submittedName>
        <fullName evidence="1">Uncharacterized protein</fullName>
    </submittedName>
</protein>
<accession>A0A8R2H551</accession>
<name>A0A8R2H551_ACYPI</name>
<dbReference type="GeneID" id="107883975"/>
<dbReference type="OrthoDB" id="10405928at2759"/>
<dbReference type="RefSeq" id="XP_016660631.1">
    <property type="nucleotide sequence ID" value="XM_016805142.1"/>
</dbReference>
<reference evidence="2" key="1">
    <citation type="submission" date="2010-06" db="EMBL/GenBank/DDBJ databases">
        <authorList>
            <person name="Jiang H."/>
            <person name="Abraham K."/>
            <person name="Ali S."/>
            <person name="Alsbrooks S.L."/>
            <person name="Anim B.N."/>
            <person name="Anosike U.S."/>
            <person name="Attaway T."/>
            <person name="Bandaranaike D.P."/>
            <person name="Battles P.K."/>
            <person name="Bell S.N."/>
            <person name="Bell A.V."/>
            <person name="Beltran B."/>
            <person name="Bickham C."/>
            <person name="Bustamante Y."/>
            <person name="Caleb T."/>
            <person name="Canada A."/>
            <person name="Cardenas V."/>
            <person name="Carter K."/>
            <person name="Chacko J."/>
            <person name="Chandrabose M.N."/>
            <person name="Chavez D."/>
            <person name="Chavez A."/>
            <person name="Chen L."/>
            <person name="Chu H.-S."/>
            <person name="Claassen K.J."/>
            <person name="Cockrell R."/>
            <person name="Collins M."/>
            <person name="Cooper J.A."/>
            <person name="Cree A."/>
            <person name="Curry S.M."/>
            <person name="Da Y."/>
            <person name="Dao M.D."/>
            <person name="Das B."/>
            <person name="Davila M.-L."/>
            <person name="Davy-Carroll L."/>
            <person name="Denson S."/>
            <person name="Dinh H."/>
            <person name="Ebong V.E."/>
            <person name="Edwards J.R."/>
            <person name="Egan A."/>
            <person name="El-Daye J."/>
            <person name="Escobedo L."/>
            <person name="Fernandez S."/>
            <person name="Fernando P.R."/>
            <person name="Flagg N."/>
            <person name="Forbes L.D."/>
            <person name="Fowler R.G."/>
            <person name="Fu Q."/>
            <person name="Gabisi R.A."/>
            <person name="Ganer J."/>
            <person name="Garbino Pronczuk A."/>
            <person name="Garcia R.M."/>
            <person name="Garner T."/>
            <person name="Garrett T.E."/>
            <person name="Gonzalez D.A."/>
            <person name="Hamid H."/>
            <person name="Hawkins E.S."/>
            <person name="Hirani K."/>
            <person name="Hogues M.E."/>
            <person name="Hollins B."/>
            <person name="Hsiao C.-H."/>
            <person name="Jabil R."/>
            <person name="James M.L."/>
            <person name="Jhangiani S.N."/>
            <person name="Johnson B."/>
            <person name="Johnson Q."/>
            <person name="Joshi V."/>
            <person name="Kalu J.B."/>
            <person name="Kam C."/>
            <person name="Kashfia A."/>
            <person name="Keebler J."/>
            <person name="Kisamo H."/>
            <person name="Kovar C.L."/>
            <person name="Lago L.A."/>
            <person name="Lai C.-Y."/>
            <person name="Laidlaw J."/>
            <person name="Lara F."/>
            <person name="Le T.-K."/>
            <person name="Lee S.L."/>
            <person name="Legall F.H."/>
            <person name="Lemon S.J."/>
            <person name="Lewis L.R."/>
            <person name="Li B."/>
            <person name="Liu Y."/>
            <person name="Liu Y.-S."/>
            <person name="Lopez J."/>
            <person name="Lozado R.J."/>
            <person name="Lu J."/>
            <person name="Madu R.C."/>
            <person name="Maheshwari M."/>
            <person name="Maheshwari R."/>
            <person name="Malloy K."/>
            <person name="Martinez E."/>
            <person name="Mathew T."/>
            <person name="Mercado I.C."/>
            <person name="Mercado C."/>
            <person name="Meyer B."/>
            <person name="Montgomery K."/>
            <person name="Morgan M.B."/>
            <person name="Munidasa M."/>
            <person name="Nazareth L.V."/>
            <person name="Nelson J."/>
            <person name="Ng B.M."/>
            <person name="Nguyen N.B."/>
            <person name="Nguyen P.Q."/>
            <person name="Nguyen T."/>
            <person name="Obregon M."/>
            <person name="Okwuonu G.O."/>
            <person name="Onwere C.G."/>
            <person name="Orozco G."/>
            <person name="Parra A."/>
            <person name="Patel S."/>
            <person name="Patil S."/>
            <person name="Perez A."/>
            <person name="Perez Y."/>
            <person name="Pham C."/>
            <person name="Primus E.L."/>
            <person name="Pu L.-L."/>
            <person name="Puazo M."/>
            <person name="Qin X."/>
            <person name="Quiroz J.B."/>
            <person name="Reese J."/>
            <person name="Richards S."/>
            <person name="Rives C.M."/>
            <person name="Robberts R."/>
            <person name="Ruiz S.J."/>
            <person name="Ruiz M.J."/>
            <person name="Santibanez J."/>
            <person name="Schneider B.W."/>
            <person name="Sisson I."/>
            <person name="Smith M."/>
            <person name="Sodergren E."/>
            <person name="Song X.-Z."/>
            <person name="Song B.B."/>
            <person name="Summersgill H."/>
            <person name="Thelus R."/>
            <person name="Thornton R.D."/>
            <person name="Trejos Z.Y."/>
            <person name="Usmani K."/>
            <person name="Vattathil S."/>
            <person name="Villasana D."/>
            <person name="Walker D.L."/>
            <person name="Wang S."/>
            <person name="Wang K."/>
            <person name="White C.S."/>
            <person name="Williams A.C."/>
            <person name="Williamson J."/>
            <person name="Wilson K."/>
            <person name="Woghiren I.O."/>
            <person name="Woodworth J.R."/>
            <person name="Worley K.C."/>
            <person name="Wright R.A."/>
            <person name="Wu W."/>
            <person name="Young L."/>
            <person name="Zhang L."/>
            <person name="Zhang J."/>
            <person name="Zhu Y."/>
            <person name="Muzny D.M."/>
            <person name="Weinstock G."/>
            <person name="Gibbs R.A."/>
        </authorList>
    </citation>
    <scope>NUCLEOTIDE SEQUENCE [LARGE SCALE GENOMIC DNA]</scope>
    <source>
        <strain evidence="2">LSR1</strain>
    </source>
</reference>
<organism evidence="1 2">
    <name type="scientific">Acyrthosiphon pisum</name>
    <name type="common">Pea aphid</name>
    <dbReference type="NCBI Taxonomy" id="7029"/>
    <lineage>
        <taxon>Eukaryota</taxon>
        <taxon>Metazoa</taxon>
        <taxon>Ecdysozoa</taxon>
        <taxon>Arthropoda</taxon>
        <taxon>Hexapoda</taxon>
        <taxon>Insecta</taxon>
        <taxon>Pterygota</taxon>
        <taxon>Neoptera</taxon>
        <taxon>Paraneoptera</taxon>
        <taxon>Hemiptera</taxon>
        <taxon>Sternorrhyncha</taxon>
        <taxon>Aphidomorpha</taxon>
        <taxon>Aphidoidea</taxon>
        <taxon>Aphididae</taxon>
        <taxon>Macrosiphini</taxon>
        <taxon>Acyrthosiphon</taxon>
    </lineage>
</organism>
<reference evidence="1" key="2">
    <citation type="submission" date="2022-06" db="UniProtKB">
        <authorList>
            <consortium name="EnsemblMetazoa"/>
        </authorList>
    </citation>
    <scope>IDENTIFICATION</scope>
</reference>
<evidence type="ECO:0000313" key="2">
    <source>
        <dbReference type="Proteomes" id="UP000007819"/>
    </source>
</evidence>
<keyword evidence="2" id="KW-1185">Reference proteome</keyword>
<dbReference type="EnsemblMetazoa" id="XM_016805142.2">
    <property type="protein sequence ID" value="XP_016660631.1"/>
    <property type="gene ID" value="LOC107883975"/>
</dbReference>
<proteinExistence type="predicted"/>
<sequence length="161" mass="19010">MRIREYELPVLKRVVVIYVQNDGNVVELHKDPEVFFGHSMDRDNNTELSETKSLKHQNTFKDVAMGQVEEQVVDSKTSKMRPWSKYQLSNSIETAPIKLEKKCVSFEIKEYPMKFAEELKELHRVKMLNDLPTIEKIKYPTFVDELKELHRVSKLNELENL</sequence>
<dbReference type="KEGG" id="api:107883975"/>
<evidence type="ECO:0000313" key="1">
    <source>
        <dbReference type="EnsemblMetazoa" id="XP_016660631.1"/>
    </source>
</evidence>
<dbReference type="EnsemblMetazoa" id="XM_029490446.1">
    <property type="protein sequence ID" value="XP_029346306.1"/>
    <property type="gene ID" value="LOC107883975"/>
</dbReference>
<dbReference type="AlphaFoldDB" id="A0A8R2H551"/>
<dbReference type="Proteomes" id="UP000007819">
    <property type="component" value="Chromosome A2"/>
</dbReference>